<gene>
    <name evidence="2" type="ORF">K7862_00170</name>
</gene>
<evidence type="ECO:0000313" key="3">
    <source>
        <dbReference type="Proteomes" id="UP000778578"/>
    </source>
</evidence>
<evidence type="ECO:0000256" key="1">
    <source>
        <dbReference type="SAM" id="MobiDB-lite"/>
    </source>
</evidence>
<feature type="compositionally biased region" description="Basic and acidic residues" evidence="1">
    <location>
        <begin position="174"/>
        <end position="185"/>
    </location>
</feature>
<accession>A0ABS7PYU3</accession>
<proteinExistence type="predicted"/>
<name>A0ABS7PYU3_9ACTN</name>
<dbReference type="RefSeq" id="WP_222959345.1">
    <property type="nucleotide sequence ID" value="NZ_JAINZZ010000001.1"/>
</dbReference>
<sequence length="185" mass="21435">MEWLDRLQEATGWQGPRHEHDWASVEAELGTELPRDWKELWARFGPGSFSYYVFALPDGEGAGSLLHWWRDLREQGERDPEWMTTYFDPYALYDQAERKGLVMWGRSETGGRFYWLADGTADPATWPVIARAQGDEPWERHAMSVPEFVYRSIADPGFEPFTVADPQFPPAFHPTEESTPDPRPE</sequence>
<organism evidence="2 3">
    <name type="scientific">Actinacidiphila acidipaludis</name>
    <dbReference type="NCBI Taxonomy" id="2873382"/>
    <lineage>
        <taxon>Bacteria</taxon>
        <taxon>Bacillati</taxon>
        <taxon>Actinomycetota</taxon>
        <taxon>Actinomycetes</taxon>
        <taxon>Kitasatosporales</taxon>
        <taxon>Streptomycetaceae</taxon>
        <taxon>Actinacidiphila</taxon>
    </lineage>
</organism>
<feature type="region of interest" description="Disordered" evidence="1">
    <location>
        <begin position="164"/>
        <end position="185"/>
    </location>
</feature>
<dbReference type="SUPFAM" id="SSF160631">
    <property type="entry name" value="SMI1/KNR4-like"/>
    <property type="match status" value="1"/>
</dbReference>
<reference evidence="2 3" key="1">
    <citation type="submission" date="2021-08" db="EMBL/GenBank/DDBJ databases">
        <title>WGS of actinomycetes from Thailand.</title>
        <authorList>
            <person name="Thawai C."/>
        </authorList>
    </citation>
    <scope>NUCLEOTIDE SEQUENCE [LARGE SCALE GENOMIC DNA]</scope>
    <source>
        <strain evidence="2 3">PLK6-54</strain>
    </source>
</reference>
<comment type="caution">
    <text evidence="2">The sequence shown here is derived from an EMBL/GenBank/DDBJ whole genome shotgun (WGS) entry which is preliminary data.</text>
</comment>
<evidence type="ECO:0000313" key="2">
    <source>
        <dbReference type="EMBL" id="MBY8876057.1"/>
    </source>
</evidence>
<dbReference type="EMBL" id="JAINZZ010000001">
    <property type="protein sequence ID" value="MBY8876057.1"/>
    <property type="molecule type" value="Genomic_DNA"/>
</dbReference>
<dbReference type="InterPro" id="IPR037883">
    <property type="entry name" value="Knr4/Smi1-like_sf"/>
</dbReference>
<dbReference type="Proteomes" id="UP000778578">
    <property type="component" value="Unassembled WGS sequence"/>
</dbReference>
<keyword evidence="3" id="KW-1185">Reference proteome</keyword>
<protein>
    <submittedName>
        <fullName evidence="2">SMI1/KNR4 family protein</fullName>
    </submittedName>
</protein>